<feature type="compositionally biased region" description="Pro residues" evidence="1">
    <location>
        <begin position="170"/>
        <end position="184"/>
    </location>
</feature>
<organism evidence="5 6">
    <name type="scientific">Lichenicola cladoniae</name>
    <dbReference type="NCBI Taxonomy" id="1484109"/>
    <lineage>
        <taxon>Bacteria</taxon>
        <taxon>Pseudomonadati</taxon>
        <taxon>Pseudomonadota</taxon>
        <taxon>Alphaproteobacteria</taxon>
        <taxon>Acetobacterales</taxon>
        <taxon>Acetobacteraceae</taxon>
        <taxon>Lichenicola</taxon>
    </lineage>
</organism>
<evidence type="ECO:0000256" key="1">
    <source>
        <dbReference type="SAM" id="MobiDB-lite"/>
    </source>
</evidence>
<name>A0A6M8HU49_9PROT</name>
<keyword evidence="2" id="KW-0472">Membrane</keyword>
<feature type="region of interest" description="Disordered" evidence="1">
    <location>
        <begin position="165"/>
        <end position="234"/>
    </location>
</feature>
<reference evidence="5 6" key="1">
    <citation type="journal article" date="2014" name="World J. Microbiol. Biotechnol.">
        <title>Biodiversity and physiological characteristics of Antarctic and Arctic lichens-associated bacteria.</title>
        <authorList>
            <person name="Lee Y.M."/>
            <person name="Kim E.H."/>
            <person name="Lee H.K."/>
            <person name="Hong S.G."/>
        </authorList>
    </citation>
    <scope>NUCLEOTIDE SEQUENCE [LARGE SCALE GENOMIC DNA]</scope>
    <source>
        <strain evidence="5 6">PAMC 26569</strain>
    </source>
</reference>
<feature type="compositionally biased region" description="Low complexity" evidence="1">
    <location>
        <begin position="211"/>
        <end position="223"/>
    </location>
</feature>
<dbReference type="SUPFAM" id="SSF52980">
    <property type="entry name" value="Restriction endonuclease-like"/>
    <property type="match status" value="1"/>
</dbReference>
<proteinExistence type="predicted"/>
<dbReference type="InterPro" id="IPR007560">
    <property type="entry name" value="Restrct_endonuc_IV_Mrr"/>
</dbReference>
<keyword evidence="3" id="KW-0732">Signal</keyword>
<dbReference type="GO" id="GO:0009307">
    <property type="term" value="P:DNA restriction-modification system"/>
    <property type="evidence" value="ECO:0007669"/>
    <property type="project" value="InterPro"/>
</dbReference>
<feature type="region of interest" description="Disordered" evidence="1">
    <location>
        <begin position="128"/>
        <end position="152"/>
    </location>
</feature>
<evidence type="ECO:0000259" key="4">
    <source>
        <dbReference type="Pfam" id="PF04471"/>
    </source>
</evidence>
<dbReference type="KEGG" id="lck:HN018_20125"/>
<dbReference type="GO" id="GO:0003677">
    <property type="term" value="F:DNA binding"/>
    <property type="evidence" value="ECO:0007669"/>
    <property type="project" value="InterPro"/>
</dbReference>
<evidence type="ECO:0000313" key="5">
    <source>
        <dbReference type="EMBL" id="QKE92033.1"/>
    </source>
</evidence>
<keyword evidence="2" id="KW-1133">Transmembrane helix</keyword>
<feature type="transmembrane region" description="Helical" evidence="2">
    <location>
        <begin position="246"/>
        <end position="266"/>
    </location>
</feature>
<dbReference type="Pfam" id="PF04471">
    <property type="entry name" value="Mrr_cat"/>
    <property type="match status" value="1"/>
</dbReference>
<feature type="domain" description="Restriction endonuclease type IV Mrr" evidence="4">
    <location>
        <begin position="307"/>
        <end position="411"/>
    </location>
</feature>
<keyword evidence="2" id="KW-0812">Transmembrane</keyword>
<dbReference type="EMBL" id="CP053708">
    <property type="protein sequence ID" value="QKE92033.1"/>
    <property type="molecule type" value="Genomic_DNA"/>
</dbReference>
<evidence type="ECO:0000256" key="2">
    <source>
        <dbReference type="SAM" id="Phobius"/>
    </source>
</evidence>
<sequence length="413" mass="43432">MRLLTVAAASLTLVLSDASFAADRYQVRAPSFGCVVTWTTWAVNDQHNPRRHDYRWLRHVIDRGQCRMVGPNQQWEQIGRTNGLLLLRPVPSAPGITSLFFRPTDLQRGRIAVDAPAPVPLPVPVAPAVSSQDLSPPNPQPAPATDPVAAAAAPAPALVTTVPPAQEAIPPAPDPVPDSIPPVAAPDSMSKPPANDPSTPASPGLEPPAAVPSATPAPTGTAPPDIPAIQPPPVATPANLASTRTAPAIGLVAALVVLAGLIVLGLRRRSRRRVGLRRQELSLSERLDSQAPAVPDGSPDQVLPPIDTQDYRQRCVKSLGEAGWQARISFPAGGLTADIIAKRDGRLLTIQCRPSTQPLESVVVQEALIVRRAQDANLAAVVSNAGYTKAARSFAAASGVRLLHETELPEFIG</sequence>
<feature type="compositionally biased region" description="Pro residues" evidence="1">
    <location>
        <begin position="224"/>
        <end position="234"/>
    </location>
</feature>
<keyword evidence="6" id="KW-1185">Reference proteome</keyword>
<evidence type="ECO:0000313" key="6">
    <source>
        <dbReference type="Proteomes" id="UP000500767"/>
    </source>
</evidence>
<dbReference type="RefSeq" id="WP_171833715.1">
    <property type="nucleotide sequence ID" value="NZ_CP053708.1"/>
</dbReference>
<accession>A0A6M8HU49</accession>
<dbReference type="InterPro" id="IPR011335">
    <property type="entry name" value="Restrct_endonuc-II-like"/>
</dbReference>
<dbReference type="Proteomes" id="UP000500767">
    <property type="component" value="Chromosome"/>
</dbReference>
<evidence type="ECO:0000256" key="3">
    <source>
        <dbReference type="SAM" id="SignalP"/>
    </source>
</evidence>
<dbReference type="AlphaFoldDB" id="A0A6M8HU49"/>
<protein>
    <recommendedName>
        <fullName evidence="4">Restriction endonuclease type IV Mrr domain-containing protein</fullName>
    </recommendedName>
</protein>
<feature type="chain" id="PRO_5027072929" description="Restriction endonuclease type IV Mrr domain-containing protein" evidence="3">
    <location>
        <begin position="22"/>
        <end position="413"/>
    </location>
</feature>
<gene>
    <name evidence="5" type="ORF">HN018_20125</name>
</gene>
<dbReference type="GO" id="GO:0004519">
    <property type="term" value="F:endonuclease activity"/>
    <property type="evidence" value="ECO:0007669"/>
    <property type="project" value="InterPro"/>
</dbReference>
<feature type="signal peptide" evidence="3">
    <location>
        <begin position="1"/>
        <end position="21"/>
    </location>
</feature>